<feature type="region of interest" description="Disordered" evidence="1">
    <location>
        <begin position="1"/>
        <end position="105"/>
    </location>
</feature>
<keyword evidence="3" id="KW-1185">Reference proteome</keyword>
<organism evidence="2 3">
    <name type="scientific">Pleurodeles waltl</name>
    <name type="common">Iberian ribbed newt</name>
    <dbReference type="NCBI Taxonomy" id="8319"/>
    <lineage>
        <taxon>Eukaryota</taxon>
        <taxon>Metazoa</taxon>
        <taxon>Chordata</taxon>
        <taxon>Craniata</taxon>
        <taxon>Vertebrata</taxon>
        <taxon>Euteleostomi</taxon>
        <taxon>Amphibia</taxon>
        <taxon>Batrachia</taxon>
        <taxon>Caudata</taxon>
        <taxon>Salamandroidea</taxon>
        <taxon>Salamandridae</taxon>
        <taxon>Pleurodelinae</taxon>
        <taxon>Pleurodeles</taxon>
    </lineage>
</organism>
<proteinExistence type="predicted"/>
<comment type="caution">
    <text evidence="2">The sequence shown here is derived from an EMBL/GenBank/DDBJ whole genome shotgun (WGS) entry which is preliminary data.</text>
</comment>
<evidence type="ECO:0000256" key="1">
    <source>
        <dbReference type="SAM" id="MobiDB-lite"/>
    </source>
</evidence>
<evidence type="ECO:0000313" key="2">
    <source>
        <dbReference type="EMBL" id="KAJ1106664.1"/>
    </source>
</evidence>
<gene>
    <name evidence="2" type="ORF">NDU88_004065</name>
</gene>
<protein>
    <submittedName>
        <fullName evidence="2">Uncharacterized protein</fullName>
    </submittedName>
</protein>
<dbReference type="EMBL" id="JANPWB010000013">
    <property type="protein sequence ID" value="KAJ1106664.1"/>
    <property type="molecule type" value="Genomic_DNA"/>
</dbReference>
<name>A0AAV7MU52_PLEWA</name>
<dbReference type="AlphaFoldDB" id="A0AAV7MU52"/>
<sequence length="105" mass="10750">MTARPRSDPTAGQASGGRPQRPPPTHHSTAGIRAAQQGLPAKEARPGGSATTSAAGLIHRRGPSAGSRRRNTEPVAHTGTATETESGTQVSRGPRASVGCNRPLR</sequence>
<evidence type="ECO:0000313" key="3">
    <source>
        <dbReference type="Proteomes" id="UP001066276"/>
    </source>
</evidence>
<dbReference type="Proteomes" id="UP001066276">
    <property type="component" value="Chromosome 9"/>
</dbReference>
<feature type="compositionally biased region" description="Polar residues" evidence="1">
    <location>
        <begin position="79"/>
        <end position="91"/>
    </location>
</feature>
<accession>A0AAV7MU52</accession>
<reference evidence="2" key="1">
    <citation type="journal article" date="2022" name="bioRxiv">
        <title>Sequencing and chromosome-scale assembly of the giantPleurodeles waltlgenome.</title>
        <authorList>
            <person name="Brown T."/>
            <person name="Elewa A."/>
            <person name="Iarovenko S."/>
            <person name="Subramanian E."/>
            <person name="Araus A.J."/>
            <person name="Petzold A."/>
            <person name="Susuki M."/>
            <person name="Suzuki K.-i.T."/>
            <person name="Hayashi T."/>
            <person name="Toyoda A."/>
            <person name="Oliveira C."/>
            <person name="Osipova E."/>
            <person name="Leigh N.D."/>
            <person name="Simon A."/>
            <person name="Yun M.H."/>
        </authorList>
    </citation>
    <scope>NUCLEOTIDE SEQUENCE</scope>
    <source>
        <strain evidence="2">20211129_DDA</strain>
        <tissue evidence="2">Liver</tissue>
    </source>
</reference>